<accession>A0ABQ6K6N1</accession>
<dbReference type="RefSeq" id="WP_284253803.1">
    <property type="nucleotide sequence ID" value="NZ_BSVB01000001.1"/>
</dbReference>
<proteinExistence type="predicted"/>
<evidence type="ECO:0000313" key="2">
    <source>
        <dbReference type="EMBL" id="GMA94939.1"/>
    </source>
</evidence>
<dbReference type="EMBL" id="BSVB01000001">
    <property type="protein sequence ID" value="GMA94939.1"/>
    <property type="molecule type" value="Genomic_DNA"/>
</dbReference>
<organism evidence="2 3">
    <name type="scientific">Pseudolysinimonas kribbensis</name>
    <dbReference type="NCBI Taxonomy" id="433641"/>
    <lineage>
        <taxon>Bacteria</taxon>
        <taxon>Bacillati</taxon>
        <taxon>Actinomycetota</taxon>
        <taxon>Actinomycetes</taxon>
        <taxon>Micrococcales</taxon>
        <taxon>Microbacteriaceae</taxon>
        <taxon>Pseudolysinimonas</taxon>
    </lineage>
</organism>
<sequence length="47" mass="5087">MLAGGIRVSLLVTPHLALLVEEHPIPDEPHEDAAQSPGPFDPEDLDF</sequence>
<protein>
    <submittedName>
        <fullName evidence="2">Uncharacterized protein</fullName>
    </submittedName>
</protein>
<comment type="caution">
    <text evidence="2">The sequence shown here is derived from an EMBL/GenBank/DDBJ whole genome shotgun (WGS) entry which is preliminary data.</text>
</comment>
<gene>
    <name evidence="2" type="ORF">GCM10025881_17630</name>
</gene>
<evidence type="ECO:0000313" key="3">
    <source>
        <dbReference type="Proteomes" id="UP001157034"/>
    </source>
</evidence>
<dbReference type="Proteomes" id="UP001157034">
    <property type="component" value="Unassembled WGS sequence"/>
</dbReference>
<reference evidence="3" key="1">
    <citation type="journal article" date="2019" name="Int. J. Syst. Evol. Microbiol.">
        <title>The Global Catalogue of Microorganisms (GCM) 10K type strain sequencing project: providing services to taxonomists for standard genome sequencing and annotation.</title>
        <authorList>
            <consortium name="The Broad Institute Genomics Platform"/>
            <consortium name="The Broad Institute Genome Sequencing Center for Infectious Disease"/>
            <person name="Wu L."/>
            <person name="Ma J."/>
        </authorList>
    </citation>
    <scope>NUCLEOTIDE SEQUENCE [LARGE SCALE GENOMIC DNA]</scope>
    <source>
        <strain evidence="3">NBRC 108894</strain>
    </source>
</reference>
<name>A0ABQ6K6N1_9MICO</name>
<feature type="region of interest" description="Disordered" evidence="1">
    <location>
        <begin position="22"/>
        <end position="47"/>
    </location>
</feature>
<feature type="compositionally biased region" description="Basic and acidic residues" evidence="1">
    <location>
        <begin position="22"/>
        <end position="33"/>
    </location>
</feature>
<keyword evidence="3" id="KW-1185">Reference proteome</keyword>
<evidence type="ECO:0000256" key="1">
    <source>
        <dbReference type="SAM" id="MobiDB-lite"/>
    </source>
</evidence>